<dbReference type="NCBIfam" id="TIGR00115">
    <property type="entry name" value="tig"/>
    <property type="match status" value="1"/>
</dbReference>
<protein>
    <submittedName>
        <fullName evidence="2">Trigger factor</fullName>
        <ecNumber evidence="2">5.2.1.8</ecNumber>
    </submittedName>
</protein>
<dbReference type="InterPro" id="IPR027304">
    <property type="entry name" value="Trigger_fact/SurA_dom_sf"/>
</dbReference>
<keyword evidence="3" id="KW-1185">Reference proteome</keyword>
<dbReference type="SUPFAM" id="SSF102735">
    <property type="entry name" value="Trigger factor ribosome-binding domain"/>
    <property type="match status" value="1"/>
</dbReference>
<dbReference type="InterPro" id="IPR005215">
    <property type="entry name" value="Trig_fac"/>
</dbReference>
<dbReference type="InterPro" id="IPR036611">
    <property type="entry name" value="Trigger_fac_ribosome-bd_sf"/>
</dbReference>
<dbReference type="Gene3D" id="1.10.3120.10">
    <property type="entry name" value="Trigger factor, C-terminal domain"/>
    <property type="match status" value="1"/>
</dbReference>
<sequence length="456" mass="51737">MATVTRDNVGLLTDKLTVTVSPADYLPAFDKNLKQYAKTANIPGFRKGMVPAGLIRKMYGASVFQDEVLKTVEKEMNSYLFVQKLEIFAQPLPIESDARELDCNNPKDYAFTFEIGLKPNFDVNVAGINVTKYKIDITEEMINDEVARLQTRFGKMTEPETVSRDEEVLNVTFTEVDADGNVPEGAINKANSVLVKYFTEDFKKNILGLKVNDVVNVHLATAFGDSERAAILEDLGLDKNEAASADKNFKLTITKIGFVEKAEFNDEFYAAAYPSKEVTSEEELRAAVKEDIAAYYDAQSRNQVSDQIYHALLDNTSMEFPEPFLKRWLQVGGDKPKTAEEAEVEYPTFTNQLKWTLISSKLMEDHKIEVLPDDIREFAKMQLFQYMGGQLNMLGENNQWVDDYANRMMQDKKFVEESYQRIGTEKLFTALETVVSAKEEAISAEDFAKKLHHHHH</sequence>
<keyword evidence="2" id="KW-0413">Isomerase</keyword>
<dbReference type="PIRSF" id="PIRSF003095">
    <property type="entry name" value="Trigger_factor"/>
    <property type="match status" value="1"/>
</dbReference>
<dbReference type="EC" id="5.2.1.8" evidence="2"/>
<dbReference type="InterPro" id="IPR037041">
    <property type="entry name" value="Trigger_fac_C_sf"/>
</dbReference>
<reference evidence="3" key="1">
    <citation type="journal article" date="2019" name="Int. J. Syst. Evol. Microbiol.">
        <title>The Global Catalogue of Microorganisms (GCM) 10K type strain sequencing project: providing services to taxonomists for standard genome sequencing and annotation.</title>
        <authorList>
            <consortium name="The Broad Institute Genomics Platform"/>
            <consortium name="The Broad Institute Genome Sequencing Center for Infectious Disease"/>
            <person name="Wu L."/>
            <person name="Ma J."/>
        </authorList>
    </citation>
    <scope>NUCLEOTIDE SEQUENCE [LARGE SCALE GENOMIC DNA]</scope>
    <source>
        <strain evidence="3">CECT 8010</strain>
    </source>
</reference>
<comment type="caution">
    <text evidence="2">The sequence shown here is derived from an EMBL/GenBank/DDBJ whole genome shotgun (WGS) entry which is preliminary data.</text>
</comment>
<proteinExistence type="predicted"/>
<dbReference type="Gene3D" id="3.30.70.1050">
    <property type="entry name" value="Trigger factor ribosome-binding domain"/>
    <property type="match status" value="1"/>
</dbReference>
<dbReference type="SUPFAM" id="SSF109998">
    <property type="entry name" value="Triger factor/SurA peptide-binding domain-like"/>
    <property type="match status" value="1"/>
</dbReference>
<evidence type="ECO:0000313" key="3">
    <source>
        <dbReference type="Proteomes" id="UP001595906"/>
    </source>
</evidence>
<evidence type="ECO:0000313" key="2">
    <source>
        <dbReference type="EMBL" id="MFC4231155.1"/>
    </source>
</evidence>
<dbReference type="InterPro" id="IPR008881">
    <property type="entry name" value="Trigger_fac_ribosome-bd_bac"/>
</dbReference>
<dbReference type="RefSeq" id="WP_379012542.1">
    <property type="nucleotide sequence ID" value="NZ_JBHSDC010000003.1"/>
</dbReference>
<dbReference type="Pfam" id="PF05697">
    <property type="entry name" value="Trigger_N"/>
    <property type="match status" value="1"/>
</dbReference>
<dbReference type="GO" id="GO:0003755">
    <property type="term" value="F:peptidyl-prolyl cis-trans isomerase activity"/>
    <property type="evidence" value="ECO:0007669"/>
    <property type="project" value="UniProtKB-EC"/>
</dbReference>
<gene>
    <name evidence="2" type="primary">tig</name>
    <name evidence="2" type="ORF">ACFOW1_04595</name>
</gene>
<accession>A0ABV8PV78</accession>
<dbReference type="PANTHER" id="PTHR30560:SF3">
    <property type="entry name" value="TRIGGER FACTOR-LIKE PROTEIN TIG, CHLOROPLASTIC"/>
    <property type="match status" value="1"/>
</dbReference>
<evidence type="ECO:0000259" key="1">
    <source>
        <dbReference type="Pfam" id="PF05697"/>
    </source>
</evidence>
<dbReference type="Proteomes" id="UP001595906">
    <property type="component" value="Unassembled WGS sequence"/>
</dbReference>
<name>A0ABV8PV78_9BACT</name>
<dbReference type="PANTHER" id="PTHR30560">
    <property type="entry name" value="TRIGGER FACTOR CHAPERONE AND PEPTIDYL-PROLYL CIS/TRANS ISOMERASE"/>
    <property type="match status" value="1"/>
</dbReference>
<dbReference type="EMBL" id="JBHSDC010000003">
    <property type="protein sequence ID" value="MFC4231155.1"/>
    <property type="molecule type" value="Genomic_DNA"/>
</dbReference>
<organism evidence="2 3">
    <name type="scientific">Parasediminibacterium paludis</name>
    <dbReference type="NCBI Taxonomy" id="908966"/>
    <lineage>
        <taxon>Bacteria</taxon>
        <taxon>Pseudomonadati</taxon>
        <taxon>Bacteroidota</taxon>
        <taxon>Chitinophagia</taxon>
        <taxon>Chitinophagales</taxon>
        <taxon>Chitinophagaceae</taxon>
        <taxon>Parasediminibacterium</taxon>
    </lineage>
</organism>
<feature type="domain" description="Trigger factor ribosome-binding bacterial" evidence="1">
    <location>
        <begin position="7"/>
        <end position="149"/>
    </location>
</feature>